<dbReference type="STRING" id="385682.SAMN05444380_11227"/>
<reference evidence="9 10" key="1">
    <citation type="submission" date="2016-10" db="EMBL/GenBank/DDBJ databases">
        <authorList>
            <person name="de Groot N.N."/>
        </authorList>
    </citation>
    <scope>NUCLEOTIDE SEQUENCE [LARGE SCALE GENOMIC DNA]</scope>
    <source>
        <strain evidence="9 10">DSM 19012</strain>
    </source>
</reference>
<keyword evidence="7 8" id="KW-0472">Membrane</keyword>
<comment type="subcellular location">
    <subcellularLocation>
        <location evidence="1">Cell membrane</location>
        <topology evidence="1">Multi-pass membrane protein</topology>
    </subcellularLocation>
</comment>
<dbReference type="InterPro" id="IPR000522">
    <property type="entry name" value="ABC_transptr_permease_BtuC"/>
</dbReference>
<keyword evidence="3" id="KW-0813">Transport</keyword>
<organism evidence="9 10">
    <name type="scientific">Thermophagus xiamenensis</name>
    <dbReference type="NCBI Taxonomy" id="385682"/>
    <lineage>
        <taxon>Bacteria</taxon>
        <taxon>Pseudomonadati</taxon>
        <taxon>Bacteroidota</taxon>
        <taxon>Bacteroidia</taxon>
        <taxon>Marinilabiliales</taxon>
        <taxon>Marinilabiliaceae</taxon>
        <taxon>Thermophagus</taxon>
    </lineage>
</organism>
<dbReference type="InParanoid" id="A0A1I2AWY3"/>
<feature type="transmembrane region" description="Helical" evidence="8">
    <location>
        <begin position="298"/>
        <end position="317"/>
    </location>
</feature>
<dbReference type="eggNOG" id="COG0609">
    <property type="taxonomic scope" value="Bacteria"/>
</dbReference>
<dbReference type="Pfam" id="PF01032">
    <property type="entry name" value="FecCD"/>
    <property type="match status" value="1"/>
</dbReference>
<gene>
    <name evidence="9" type="ORF">SAMN05444380_11227</name>
</gene>
<feature type="transmembrane region" description="Helical" evidence="8">
    <location>
        <begin position="256"/>
        <end position="286"/>
    </location>
</feature>
<keyword evidence="6 8" id="KW-1133">Transmembrane helix</keyword>
<proteinExistence type="inferred from homology"/>
<evidence type="ECO:0000313" key="10">
    <source>
        <dbReference type="Proteomes" id="UP000181976"/>
    </source>
</evidence>
<dbReference type="GO" id="GO:0005886">
    <property type="term" value="C:plasma membrane"/>
    <property type="evidence" value="ECO:0007669"/>
    <property type="project" value="UniProtKB-SubCell"/>
</dbReference>
<dbReference type="EMBL" id="FONA01000012">
    <property type="protein sequence ID" value="SFE48495.1"/>
    <property type="molecule type" value="Genomic_DNA"/>
</dbReference>
<dbReference type="OrthoDB" id="9811721at2"/>
<feature type="transmembrane region" description="Helical" evidence="8">
    <location>
        <begin position="101"/>
        <end position="121"/>
    </location>
</feature>
<dbReference type="SUPFAM" id="SSF81345">
    <property type="entry name" value="ABC transporter involved in vitamin B12 uptake, BtuC"/>
    <property type="match status" value="1"/>
</dbReference>
<evidence type="ECO:0000256" key="5">
    <source>
        <dbReference type="ARBA" id="ARBA00022692"/>
    </source>
</evidence>
<keyword evidence="5 8" id="KW-0812">Transmembrane</keyword>
<dbReference type="FunCoup" id="A0A1I2AWY3">
    <property type="interactions" value="176"/>
</dbReference>
<dbReference type="InterPro" id="IPR037294">
    <property type="entry name" value="ABC_BtuC-like"/>
</dbReference>
<dbReference type="GO" id="GO:0033214">
    <property type="term" value="P:siderophore-iron import into cell"/>
    <property type="evidence" value="ECO:0007669"/>
    <property type="project" value="TreeGrafter"/>
</dbReference>
<dbReference type="PANTHER" id="PTHR30472:SF41">
    <property type="entry name" value="TRANSPORT SYSTEM PERMEASE PROTEIN"/>
    <property type="match status" value="1"/>
</dbReference>
<feature type="transmembrane region" description="Helical" evidence="8">
    <location>
        <begin position="16"/>
        <end position="36"/>
    </location>
</feature>
<feature type="transmembrane region" description="Helical" evidence="8">
    <location>
        <begin position="329"/>
        <end position="346"/>
    </location>
</feature>
<dbReference type="CDD" id="cd06550">
    <property type="entry name" value="TM_ABC_iron-siderophores_like"/>
    <property type="match status" value="1"/>
</dbReference>
<evidence type="ECO:0000256" key="1">
    <source>
        <dbReference type="ARBA" id="ARBA00004651"/>
    </source>
</evidence>
<feature type="transmembrane region" description="Helical" evidence="8">
    <location>
        <begin position="165"/>
        <end position="188"/>
    </location>
</feature>
<dbReference type="Proteomes" id="UP000181976">
    <property type="component" value="Unassembled WGS sequence"/>
</dbReference>
<protein>
    <submittedName>
        <fullName evidence="9">Iron complex transport system permease protein</fullName>
    </submittedName>
</protein>
<evidence type="ECO:0000256" key="4">
    <source>
        <dbReference type="ARBA" id="ARBA00022475"/>
    </source>
</evidence>
<evidence type="ECO:0000256" key="6">
    <source>
        <dbReference type="ARBA" id="ARBA00022989"/>
    </source>
</evidence>
<evidence type="ECO:0000256" key="2">
    <source>
        <dbReference type="ARBA" id="ARBA00007935"/>
    </source>
</evidence>
<name>A0A1I2AWY3_9BACT</name>
<accession>A0A1I2AWY3</accession>
<feature type="transmembrane region" description="Helical" evidence="8">
    <location>
        <begin position="215"/>
        <end position="236"/>
    </location>
</feature>
<comment type="similarity">
    <text evidence="2">Belongs to the binding-protein-dependent transport system permease family. FecCD subfamily.</text>
</comment>
<feature type="transmembrane region" description="Helical" evidence="8">
    <location>
        <begin position="69"/>
        <end position="89"/>
    </location>
</feature>
<dbReference type="Gene3D" id="1.10.3470.10">
    <property type="entry name" value="ABC transporter involved in vitamin B12 uptake, BtuC"/>
    <property type="match status" value="1"/>
</dbReference>
<keyword evidence="4" id="KW-1003">Cell membrane</keyword>
<evidence type="ECO:0000256" key="3">
    <source>
        <dbReference type="ARBA" id="ARBA00022448"/>
    </source>
</evidence>
<keyword evidence="10" id="KW-1185">Reference proteome</keyword>
<evidence type="ECO:0000256" key="8">
    <source>
        <dbReference type="SAM" id="Phobius"/>
    </source>
</evidence>
<dbReference type="RefSeq" id="WP_010527416.1">
    <property type="nucleotide sequence ID" value="NZ_AFSL01000044.1"/>
</dbReference>
<feature type="transmembrane region" description="Helical" evidence="8">
    <location>
        <begin position="133"/>
        <end position="158"/>
    </location>
</feature>
<evidence type="ECO:0000313" key="9">
    <source>
        <dbReference type="EMBL" id="SFE48495.1"/>
    </source>
</evidence>
<dbReference type="GO" id="GO:0022857">
    <property type="term" value="F:transmembrane transporter activity"/>
    <property type="evidence" value="ECO:0007669"/>
    <property type="project" value="InterPro"/>
</dbReference>
<evidence type="ECO:0000256" key="7">
    <source>
        <dbReference type="ARBA" id="ARBA00023136"/>
    </source>
</evidence>
<dbReference type="PANTHER" id="PTHR30472">
    <property type="entry name" value="FERRIC ENTEROBACTIN TRANSPORT SYSTEM PERMEASE PROTEIN"/>
    <property type="match status" value="1"/>
</dbReference>
<sequence>MQKVFVPSLTKRSYRTIWLVILVLLSFSLFMLNLLLGSVSIPVEDIFKIIIGSNIENESWSFIILKSRLPQTITAMLAGAGLAVGGLQMQTLFRNPLAGPSILGISSGAGLGVAIVLMFAGKIGGVALSGFGLAGHLSVAAAAFAGAMVVLMLVLFLSRHIKDNAVLLIVGIMVGYAASALVGILKFYSMREDVHAYVIWGLGSFSTVNWSQMKILFPVVILGLTGSFFLVKPLNVMLLGEQYAGNLGVNIRISKFLIILITGLLTATITAFCGPIAFLGLAVPHLTKGLLRTSDHKILLPAVIFFGCAVALFSNLIARMPGFEGGLPINAVTSIIGAPVVLSVILRRRNFRKAGF</sequence>
<dbReference type="AlphaFoldDB" id="A0A1I2AWY3"/>